<dbReference type="EMBL" id="QXTF01000001">
    <property type="protein sequence ID" value="RIX31988.1"/>
    <property type="molecule type" value="Genomic_DNA"/>
</dbReference>
<keyword evidence="3" id="KW-1185">Reference proteome</keyword>
<proteinExistence type="predicted"/>
<dbReference type="Pfam" id="PF00149">
    <property type="entry name" value="Metallophos"/>
    <property type="match status" value="1"/>
</dbReference>
<dbReference type="InterPro" id="IPR004843">
    <property type="entry name" value="Calcineurin-like_PHP"/>
</dbReference>
<reference evidence="2 3" key="1">
    <citation type="submission" date="2018-09" db="EMBL/GenBank/DDBJ databases">
        <title>Sphingomonas sp. DAC4.</title>
        <authorList>
            <person name="Seo T."/>
        </authorList>
    </citation>
    <scope>NUCLEOTIDE SEQUENCE [LARGE SCALE GENOMIC DNA]</scope>
    <source>
        <strain evidence="2 3">DAC4</strain>
    </source>
</reference>
<dbReference type="InterPro" id="IPR029052">
    <property type="entry name" value="Metallo-depent_PP-like"/>
</dbReference>
<comment type="caution">
    <text evidence="2">The sequence shown here is derived from an EMBL/GenBank/DDBJ whole genome shotgun (WGS) entry which is preliminary data.</text>
</comment>
<name>A0A418Q1Z8_9SPHN</name>
<evidence type="ECO:0000313" key="2">
    <source>
        <dbReference type="EMBL" id="RIX31988.1"/>
    </source>
</evidence>
<dbReference type="AlphaFoldDB" id="A0A418Q1Z8"/>
<dbReference type="Gene3D" id="3.60.21.10">
    <property type="match status" value="1"/>
</dbReference>
<dbReference type="Proteomes" id="UP000285023">
    <property type="component" value="Unassembled WGS sequence"/>
</dbReference>
<dbReference type="PANTHER" id="PTHR46546">
    <property type="entry name" value="SHEWANELLA-LIKE PROTEIN PHOSPHATASE 1"/>
    <property type="match status" value="1"/>
</dbReference>
<evidence type="ECO:0000313" key="3">
    <source>
        <dbReference type="Proteomes" id="UP000285023"/>
    </source>
</evidence>
<dbReference type="GO" id="GO:0016787">
    <property type="term" value="F:hydrolase activity"/>
    <property type="evidence" value="ECO:0007669"/>
    <property type="project" value="InterPro"/>
</dbReference>
<dbReference type="PANTHER" id="PTHR46546:SF4">
    <property type="entry name" value="SHEWANELLA-LIKE PROTEIN PHOSPHATASE 1"/>
    <property type="match status" value="1"/>
</dbReference>
<protein>
    <recommendedName>
        <fullName evidence="1">Calcineurin-like phosphoesterase domain-containing protein</fullName>
    </recommendedName>
</protein>
<evidence type="ECO:0000259" key="1">
    <source>
        <dbReference type="Pfam" id="PF00149"/>
    </source>
</evidence>
<accession>A0A418Q1Z8</accession>
<feature type="domain" description="Calcineurin-like phosphoesterase" evidence="1">
    <location>
        <begin position="30"/>
        <end position="301"/>
    </location>
</feature>
<sequence length="347" mass="37657">MLRLWVWPFLALLMALLGPSQLGRTATPPRIVAVGDLHGDRAVWLAIARAAGIIDSKGKWAGGNTIFVQLGDVADRGPDTRQIVEHLKRLQKEAAHRGGQVVALVGNHEAMNMTDDLRYVDPGEFEAFVTGSSKQVRERVYSANRPAIDAAYRASNPQLSSEVIKALWFQATPLGKIEHQIAWKPTGEIGRWVVSNPAVTKIGDTLFVHGGISAAYSTMPLGEINRRVAEALKAQDRRPEAIINDPRGPLWYRGLVTREPLDETTATSAANPAAPLLTIDQEIGLVLNAYGVKRIVVGHTPSLKGIVSIFGGKLWRTDSGNSRAYGGVPSYLEISGDRVVAHPVPRP</sequence>
<organism evidence="2 3">
    <name type="scientific">Sphingomonas edaphi</name>
    <dbReference type="NCBI Taxonomy" id="2315689"/>
    <lineage>
        <taxon>Bacteria</taxon>
        <taxon>Pseudomonadati</taxon>
        <taxon>Pseudomonadota</taxon>
        <taxon>Alphaproteobacteria</taxon>
        <taxon>Sphingomonadales</taxon>
        <taxon>Sphingomonadaceae</taxon>
        <taxon>Sphingomonas</taxon>
    </lineage>
</organism>
<gene>
    <name evidence="2" type="ORF">D3M59_03095</name>
</gene>
<dbReference type="SUPFAM" id="SSF56300">
    <property type="entry name" value="Metallo-dependent phosphatases"/>
    <property type="match status" value="1"/>
</dbReference>